<evidence type="ECO:0000313" key="2">
    <source>
        <dbReference type="EMBL" id="QSX75838.1"/>
    </source>
</evidence>
<dbReference type="Pfam" id="PF06983">
    <property type="entry name" value="3-dmu-9_3-mt"/>
    <property type="match status" value="2"/>
</dbReference>
<reference evidence="2 3" key="1">
    <citation type="submission" date="2021-02" db="EMBL/GenBank/DDBJ databases">
        <title>Lysobacter arenosi sp. nov., isolated from soil of gangwondo yeongwol, south Korea.</title>
        <authorList>
            <person name="Kim K.R."/>
            <person name="Kim K.H."/>
            <person name="Jeon C.O."/>
        </authorList>
    </citation>
    <scope>NUCLEOTIDE SEQUENCE [LARGE SCALE GENOMIC DNA]</scope>
    <source>
        <strain evidence="2 3">R7</strain>
    </source>
</reference>
<dbReference type="SUPFAM" id="SSF54593">
    <property type="entry name" value="Glyoxalase/Bleomycin resistance protein/Dihydroxybiphenyl dioxygenase"/>
    <property type="match status" value="2"/>
</dbReference>
<keyword evidence="3" id="KW-1185">Reference proteome</keyword>
<dbReference type="Gene3D" id="3.30.720.100">
    <property type="match status" value="1"/>
</dbReference>
<dbReference type="InterPro" id="IPR028973">
    <property type="entry name" value="PhnB-like"/>
</dbReference>
<dbReference type="Gene3D" id="3.10.180.10">
    <property type="entry name" value="2,3-Dihydroxybiphenyl 1,2-Dioxygenase, domain 1"/>
    <property type="match status" value="1"/>
</dbReference>
<dbReference type="InterPro" id="IPR029068">
    <property type="entry name" value="Glyas_Bleomycin-R_OHBP_Dase"/>
</dbReference>
<proteinExistence type="predicted"/>
<dbReference type="CDD" id="cd06588">
    <property type="entry name" value="PhnB_like"/>
    <property type="match status" value="2"/>
</dbReference>
<dbReference type="Gene3D" id="3.30.720.110">
    <property type="match status" value="1"/>
</dbReference>
<evidence type="ECO:0000313" key="3">
    <source>
        <dbReference type="Proteomes" id="UP000663400"/>
    </source>
</evidence>
<dbReference type="PANTHER" id="PTHR33990">
    <property type="entry name" value="PROTEIN YJDN-RELATED"/>
    <property type="match status" value="1"/>
</dbReference>
<dbReference type="EMBL" id="CP071517">
    <property type="protein sequence ID" value="QSX75838.1"/>
    <property type="molecule type" value="Genomic_DNA"/>
</dbReference>
<gene>
    <name evidence="2" type="ORF">HIV01_004765</name>
</gene>
<name>A0ABX7RED4_9GAMM</name>
<accession>A0ABX7RED4</accession>
<feature type="domain" description="PhnB-like" evidence="1">
    <location>
        <begin position="7"/>
        <end position="132"/>
    </location>
</feature>
<dbReference type="Proteomes" id="UP000663400">
    <property type="component" value="Chromosome"/>
</dbReference>
<organism evidence="2 3">
    <name type="scientific">Lysobacter arenosi</name>
    <dbReference type="NCBI Taxonomy" id="2795387"/>
    <lineage>
        <taxon>Bacteria</taxon>
        <taxon>Pseudomonadati</taxon>
        <taxon>Pseudomonadota</taxon>
        <taxon>Gammaproteobacteria</taxon>
        <taxon>Lysobacterales</taxon>
        <taxon>Lysobacteraceae</taxon>
        <taxon>Lysobacter</taxon>
    </lineage>
</organism>
<dbReference type="RefSeq" id="WP_200605199.1">
    <property type="nucleotide sequence ID" value="NZ_CP071517.1"/>
</dbReference>
<evidence type="ECO:0000259" key="1">
    <source>
        <dbReference type="Pfam" id="PF06983"/>
    </source>
</evidence>
<protein>
    <submittedName>
        <fullName evidence="2">VOC family protein</fullName>
    </submittedName>
</protein>
<feature type="domain" description="PhnB-like" evidence="1">
    <location>
        <begin position="144"/>
        <end position="263"/>
    </location>
</feature>
<sequence>MSLVKPITPHLWFDKQAKEAAGFYCSVFPDSKIDSVAVLRNTPSGDCDVVSFTLQGQPFLAISAGPLFKFNPSVSFFVNFDPSRDPDARSKLDRLWAALVEGGQALMPLDAYPFSERFGWVQDRYGVSWQLILTDAGGEPRPPIVPSLMFTGQVYGKAEEAGAFYRSVFDDSREGRMARYPAGMPQDREGTVMFSDFRLGESWFAAMDSGHPHGFGFNEAISFVVTCRDQAEIDRYWAQLSSVPEAEQCGWCKDRYGLSWQITPVLMDEILASGDQAVIDRVTQAFLPMHKLDLAVIEAAAAS</sequence>